<reference evidence="1 2" key="1">
    <citation type="submission" date="2019-06" db="EMBL/GenBank/DDBJ databases">
        <authorList>
            <person name="Broberg M."/>
        </authorList>
    </citation>
    <scope>NUCLEOTIDE SEQUENCE [LARGE SCALE GENOMIC DNA]</scope>
</reference>
<keyword evidence="2" id="KW-1185">Reference proteome</keyword>
<organism evidence="1 2">
    <name type="scientific">Bionectria ochroleuca</name>
    <name type="common">Gliocladium roseum</name>
    <dbReference type="NCBI Taxonomy" id="29856"/>
    <lineage>
        <taxon>Eukaryota</taxon>
        <taxon>Fungi</taxon>
        <taxon>Dikarya</taxon>
        <taxon>Ascomycota</taxon>
        <taxon>Pezizomycotina</taxon>
        <taxon>Sordariomycetes</taxon>
        <taxon>Hypocreomycetidae</taxon>
        <taxon>Hypocreales</taxon>
        <taxon>Bionectriaceae</taxon>
        <taxon>Clonostachys</taxon>
    </lineage>
</organism>
<accession>A0ABY6UKK6</accession>
<gene>
    <name evidence="1" type="ORF">CLO192961_LOCUS315642</name>
</gene>
<evidence type="ECO:0000313" key="1">
    <source>
        <dbReference type="EMBL" id="VUC31789.1"/>
    </source>
</evidence>
<sequence length="416" mass="48052">MAALPPTPPPEPPLLVQRRAVSELKELRDKAKYERRVSGKLKKRLKRTEEETLMDTLDGMSESLLKLSTELEAIGVENTRSRKRKIALEQEYVAHEKKAGRIPERDAERRLKHLHQRYLSVGSELWNHHKRKARLEDPKMRRCIEPDGFGVSVRRLDLYRMKEGSINPRRSRPPNWRKDALKYYDARAKDCPGDAWCHDIGEHTGGTIAIAACIVPFILNDETFGPLLLGVNSAKLLSQPQNCLFLNLGTAKWFSRNKFVIIPVDMTEKPIKRWKIEVIAEGFKGALLPAGSPRRPLEGMELTFRNDNRPAPRFLYFRFLMTLIWIKEMKVDGWECTWSKYYTRRPFPTPTPYVRKNMLLALATHFGTTSMDVIESWVTDHGFEPTLDLTIEESNEAARLVIQAMEEINTEDSDDE</sequence>
<dbReference type="Proteomes" id="UP000766486">
    <property type="component" value="Unassembled WGS sequence"/>
</dbReference>
<protein>
    <recommendedName>
        <fullName evidence="3">HNH nuclease domain-containing protein</fullName>
    </recommendedName>
</protein>
<proteinExistence type="predicted"/>
<comment type="caution">
    <text evidence="1">The sequence shown here is derived from an EMBL/GenBank/DDBJ whole genome shotgun (WGS) entry which is preliminary data.</text>
</comment>
<evidence type="ECO:0000313" key="2">
    <source>
        <dbReference type="Proteomes" id="UP000766486"/>
    </source>
</evidence>
<dbReference type="EMBL" id="CABFNS010000837">
    <property type="protein sequence ID" value="VUC31789.1"/>
    <property type="molecule type" value="Genomic_DNA"/>
</dbReference>
<name>A0ABY6UKK6_BIOOC</name>
<evidence type="ECO:0008006" key="3">
    <source>
        <dbReference type="Google" id="ProtNLM"/>
    </source>
</evidence>